<feature type="region of interest" description="Disordered" evidence="9">
    <location>
        <begin position="1"/>
        <end position="25"/>
    </location>
</feature>
<reference evidence="11 12" key="1">
    <citation type="submission" date="2019-02" db="EMBL/GenBank/DDBJ databases">
        <title>Genome sequencing of the rare red list fungi Dentipellis fragilis.</title>
        <authorList>
            <person name="Buettner E."/>
            <person name="Kellner H."/>
        </authorList>
    </citation>
    <scope>NUCLEOTIDE SEQUENCE [LARGE SCALE GENOMIC DNA]</scope>
    <source>
        <strain evidence="11 12">DSM 105465</strain>
    </source>
</reference>
<keyword evidence="3" id="KW-0677">Repeat</keyword>
<dbReference type="PANTHER" id="PTHR24376:SF243">
    <property type="entry name" value="C2H2-TYPE DOMAIN-CONTAINING PROTEIN"/>
    <property type="match status" value="1"/>
</dbReference>
<dbReference type="PROSITE" id="PS00028">
    <property type="entry name" value="ZINC_FINGER_C2H2_1"/>
    <property type="match status" value="3"/>
</dbReference>
<dbReference type="PROSITE" id="PS50157">
    <property type="entry name" value="ZINC_FINGER_C2H2_2"/>
    <property type="match status" value="3"/>
</dbReference>
<feature type="domain" description="C2H2-type" evidence="10">
    <location>
        <begin position="322"/>
        <end position="350"/>
    </location>
</feature>
<keyword evidence="7" id="KW-0539">Nucleus</keyword>
<keyword evidence="4 8" id="KW-0863">Zinc-finger</keyword>
<dbReference type="OrthoDB" id="6105938at2759"/>
<dbReference type="GO" id="GO:0001228">
    <property type="term" value="F:DNA-binding transcription activator activity, RNA polymerase II-specific"/>
    <property type="evidence" value="ECO:0007669"/>
    <property type="project" value="TreeGrafter"/>
</dbReference>
<feature type="region of interest" description="Disordered" evidence="9">
    <location>
        <begin position="361"/>
        <end position="445"/>
    </location>
</feature>
<evidence type="ECO:0000256" key="5">
    <source>
        <dbReference type="ARBA" id="ARBA00022833"/>
    </source>
</evidence>
<keyword evidence="12" id="KW-1185">Reference proteome</keyword>
<keyword evidence="2" id="KW-0479">Metal-binding</keyword>
<evidence type="ECO:0000256" key="4">
    <source>
        <dbReference type="ARBA" id="ARBA00022771"/>
    </source>
</evidence>
<evidence type="ECO:0000313" key="11">
    <source>
        <dbReference type="EMBL" id="TFY64435.1"/>
    </source>
</evidence>
<comment type="caution">
    <text evidence="11">The sequence shown here is derived from an EMBL/GenBank/DDBJ whole genome shotgun (WGS) entry which is preliminary data.</text>
</comment>
<dbReference type="GO" id="GO:0000978">
    <property type="term" value="F:RNA polymerase II cis-regulatory region sequence-specific DNA binding"/>
    <property type="evidence" value="ECO:0007669"/>
    <property type="project" value="TreeGrafter"/>
</dbReference>
<dbReference type="SMART" id="SM00355">
    <property type="entry name" value="ZnF_C2H2"/>
    <property type="match status" value="4"/>
</dbReference>
<sequence>MGQLPQPIASNGRWDTSAHTSSPHACLNRGRELLETIDGKATFRSRRLHPHGVHEAAPLLQGSHSHDEDEDVAPKPISTPTPTHRAAAMVRCASTHCPLPAQERTFTTNEELMLHAQETRGLHPLCITCERVFRDRESYVQVRDPSDIAMLRTPSLIDPAAAPAQHMDAKHAIYCAKCSRKYHSTTALEQHFRASAHHPNCPRCGAGMENRDAVTRVRRITFSISSAAYPALTRSPRQHIAEDHPKVHCCGVQMFKDELDAHYLNSMNHPQCLECNAGFETQTKLDEHRAEAHPEVLCLICNRNFATREELDQHERAPGTHPRCEFCNRAFKDTSSLIEHFSTTHLLEHLGLLAMKSASIAPSSPPTPAASMPITPHKSAPAPQPTNSGSGSGSGSGASTSPRTYSLAVGSERTTSRIFPAVPAPTSPTARLRTYAQTHAPTPPP</sequence>
<dbReference type="AlphaFoldDB" id="A0A4Y9YPX4"/>
<keyword evidence="5" id="KW-0862">Zinc</keyword>
<feature type="compositionally biased region" description="Polar residues" evidence="9">
    <location>
        <begin position="13"/>
        <end position="23"/>
    </location>
</feature>
<dbReference type="STRING" id="205917.A0A4Y9YPX4"/>
<organism evidence="11 12">
    <name type="scientific">Dentipellis fragilis</name>
    <dbReference type="NCBI Taxonomy" id="205917"/>
    <lineage>
        <taxon>Eukaryota</taxon>
        <taxon>Fungi</taxon>
        <taxon>Dikarya</taxon>
        <taxon>Basidiomycota</taxon>
        <taxon>Agaricomycotina</taxon>
        <taxon>Agaricomycetes</taxon>
        <taxon>Russulales</taxon>
        <taxon>Hericiaceae</taxon>
        <taxon>Dentipellis</taxon>
    </lineage>
</organism>
<feature type="non-terminal residue" evidence="11">
    <location>
        <position position="445"/>
    </location>
</feature>
<accession>A0A4Y9YPX4</accession>
<feature type="compositionally biased region" description="Polar residues" evidence="9">
    <location>
        <begin position="435"/>
        <end position="445"/>
    </location>
</feature>
<evidence type="ECO:0000256" key="3">
    <source>
        <dbReference type="ARBA" id="ARBA00022737"/>
    </source>
</evidence>
<dbReference type="Proteomes" id="UP000298327">
    <property type="component" value="Unassembled WGS sequence"/>
</dbReference>
<proteinExistence type="predicted"/>
<evidence type="ECO:0000256" key="8">
    <source>
        <dbReference type="PROSITE-ProRule" id="PRU00042"/>
    </source>
</evidence>
<evidence type="ECO:0000259" key="10">
    <source>
        <dbReference type="PROSITE" id="PS50157"/>
    </source>
</evidence>
<feature type="region of interest" description="Disordered" evidence="9">
    <location>
        <begin position="59"/>
        <end position="82"/>
    </location>
</feature>
<dbReference type="PANTHER" id="PTHR24376">
    <property type="entry name" value="ZINC FINGER PROTEIN"/>
    <property type="match status" value="1"/>
</dbReference>
<evidence type="ECO:0000256" key="7">
    <source>
        <dbReference type="ARBA" id="ARBA00023242"/>
    </source>
</evidence>
<name>A0A4Y9YPX4_9AGAM</name>
<dbReference type="GO" id="GO:0005634">
    <property type="term" value="C:nucleus"/>
    <property type="evidence" value="ECO:0007669"/>
    <property type="project" value="UniProtKB-SubCell"/>
</dbReference>
<evidence type="ECO:0000256" key="2">
    <source>
        <dbReference type="ARBA" id="ARBA00022723"/>
    </source>
</evidence>
<dbReference type="GO" id="GO:0008270">
    <property type="term" value="F:zinc ion binding"/>
    <property type="evidence" value="ECO:0007669"/>
    <property type="project" value="UniProtKB-KW"/>
</dbReference>
<keyword evidence="6" id="KW-0238">DNA-binding</keyword>
<evidence type="ECO:0000256" key="1">
    <source>
        <dbReference type="ARBA" id="ARBA00004123"/>
    </source>
</evidence>
<feature type="domain" description="C2H2-type" evidence="10">
    <location>
        <begin position="296"/>
        <end position="321"/>
    </location>
</feature>
<evidence type="ECO:0000256" key="6">
    <source>
        <dbReference type="ARBA" id="ARBA00023125"/>
    </source>
</evidence>
<evidence type="ECO:0000313" key="12">
    <source>
        <dbReference type="Proteomes" id="UP000298327"/>
    </source>
</evidence>
<dbReference type="Gene3D" id="3.30.160.60">
    <property type="entry name" value="Classic Zinc Finger"/>
    <property type="match status" value="1"/>
</dbReference>
<dbReference type="InterPro" id="IPR013087">
    <property type="entry name" value="Znf_C2H2_type"/>
</dbReference>
<comment type="subcellular location">
    <subcellularLocation>
        <location evidence="1">Nucleus</location>
    </subcellularLocation>
</comment>
<evidence type="ECO:0000256" key="9">
    <source>
        <dbReference type="SAM" id="MobiDB-lite"/>
    </source>
</evidence>
<gene>
    <name evidence="11" type="ORF">EVG20_g5952</name>
</gene>
<dbReference type="EMBL" id="SEOQ01000373">
    <property type="protein sequence ID" value="TFY64435.1"/>
    <property type="molecule type" value="Genomic_DNA"/>
</dbReference>
<protein>
    <recommendedName>
        <fullName evidence="10">C2H2-type domain-containing protein</fullName>
    </recommendedName>
</protein>
<feature type="domain" description="C2H2-type" evidence="10">
    <location>
        <begin position="173"/>
        <end position="202"/>
    </location>
</feature>